<organism evidence="3 4">
    <name type="scientific">Symbiodinium natans</name>
    <dbReference type="NCBI Taxonomy" id="878477"/>
    <lineage>
        <taxon>Eukaryota</taxon>
        <taxon>Sar</taxon>
        <taxon>Alveolata</taxon>
        <taxon>Dinophyceae</taxon>
        <taxon>Suessiales</taxon>
        <taxon>Symbiodiniaceae</taxon>
        <taxon>Symbiodinium</taxon>
    </lineage>
</organism>
<evidence type="ECO:0000313" key="4">
    <source>
        <dbReference type="Proteomes" id="UP000604046"/>
    </source>
</evidence>
<accession>A0A812T2S2</accession>
<evidence type="ECO:0000256" key="1">
    <source>
        <dbReference type="SAM" id="MobiDB-lite"/>
    </source>
</evidence>
<evidence type="ECO:0000313" key="3">
    <source>
        <dbReference type="EMBL" id="CAE7504343.1"/>
    </source>
</evidence>
<proteinExistence type="predicted"/>
<dbReference type="Proteomes" id="UP000604046">
    <property type="component" value="Unassembled WGS sequence"/>
</dbReference>
<dbReference type="OrthoDB" id="445606at2759"/>
<sequence>MLSLTIMCCNFIALAYLSGRRLDGRRKILDWEVPLAELEQFAQEWGEKHDLKLHFEFKRCGPSFLVLMPRRLPDARRRSDDSESSEEEFEEDVLSPSAKRPPKAEFFRPRVMNEPPV</sequence>
<protein>
    <submittedName>
        <fullName evidence="3">RCBTB2 protein</fullName>
    </submittedName>
</protein>
<dbReference type="AlphaFoldDB" id="A0A812T2S2"/>
<comment type="caution">
    <text evidence="3">The sequence shown here is derived from an EMBL/GenBank/DDBJ whole genome shotgun (WGS) entry which is preliminary data.</text>
</comment>
<keyword evidence="4" id="KW-1185">Reference proteome</keyword>
<reference evidence="3" key="1">
    <citation type="submission" date="2021-02" db="EMBL/GenBank/DDBJ databases">
        <authorList>
            <person name="Dougan E. K."/>
            <person name="Rhodes N."/>
            <person name="Thang M."/>
            <person name="Chan C."/>
        </authorList>
    </citation>
    <scope>NUCLEOTIDE SEQUENCE</scope>
</reference>
<name>A0A812T2S2_9DINO</name>
<keyword evidence="2" id="KW-0732">Signal</keyword>
<gene>
    <name evidence="3" type="primary">RCBTB2</name>
    <name evidence="3" type="ORF">SNAT2548_LOCUS28243</name>
</gene>
<feature type="chain" id="PRO_5032685013" evidence="2">
    <location>
        <begin position="20"/>
        <end position="117"/>
    </location>
</feature>
<feature type="compositionally biased region" description="Acidic residues" evidence="1">
    <location>
        <begin position="82"/>
        <end position="93"/>
    </location>
</feature>
<feature type="signal peptide" evidence="2">
    <location>
        <begin position="1"/>
        <end position="19"/>
    </location>
</feature>
<feature type="region of interest" description="Disordered" evidence="1">
    <location>
        <begin position="74"/>
        <end position="117"/>
    </location>
</feature>
<dbReference type="EMBL" id="CAJNDS010002510">
    <property type="protein sequence ID" value="CAE7504343.1"/>
    <property type="molecule type" value="Genomic_DNA"/>
</dbReference>
<evidence type="ECO:0000256" key="2">
    <source>
        <dbReference type="SAM" id="SignalP"/>
    </source>
</evidence>